<dbReference type="Proteomes" id="UP000295444">
    <property type="component" value="Unassembled WGS sequence"/>
</dbReference>
<name>A0A4R6SM32_LABRH</name>
<comment type="caution">
    <text evidence="1">The sequence shown here is derived from an EMBL/GenBank/DDBJ whole genome shotgun (WGS) entry which is preliminary data.</text>
</comment>
<sequence>MVRLAVLVAAAILVIGAAVAVIAWLNDDDEPDRSSVALACGAVHRAEPVDVRDPVDVHLMGAAEQFSRAAAVEDKARQPLAEAIEQLANLVFYESRPADSPELRAAVAAVDQQCGATGQDQESLAGQACAVTPTTIATGDVAARDRLIGAAELVSAATAAEPKYARLTGALRDAAGEYGLAMTPAAARRWLDPVHAVCRDLQLEP</sequence>
<proteinExistence type="predicted"/>
<reference evidence="1 2" key="1">
    <citation type="submission" date="2019-03" db="EMBL/GenBank/DDBJ databases">
        <title>Genomic Encyclopedia of Type Strains, Phase IV (KMG-IV): sequencing the most valuable type-strain genomes for metagenomic binning, comparative biology and taxonomic classification.</title>
        <authorList>
            <person name="Goeker M."/>
        </authorList>
    </citation>
    <scope>NUCLEOTIDE SEQUENCE [LARGE SCALE GENOMIC DNA]</scope>
    <source>
        <strain evidence="1 2">DSM 45361</strain>
    </source>
</reference>
<protein>
    <submittedName>
        <fullName evidence="1">Uncharacterized protein</fullName>
    </submittedName>
</protein>
<keyword evidence="2" id="KW-1185">Reference proteome</keyword>
<evidence type="ECO:0000313" key="2">
    <source>
        <dbReference type="Proteomes" id="UP000295444"/>
    </source>
</evidence>
<dbReference type="RefSeq" id="WP_133847856.1">
    <property type="nucleotide sequence ID" value="NZ_SNXZ01000001.1"/>
</dbReference>
<gene>
    <name evidence="1" type="ORF">EV186_1011001</name>
</gene>
<dbReference type="EMBL" id="SNXZ01000001">
    <property type="protein sequence ID" value="TDQ05037.1"/>
    <property type="molecule type" value="Genomic_DNA"/>
</dbReference>
<organism evidence="1 2">
    <name type="scientific">Labedaea rhizosphaerae</name>
    <dbReference type="NCBI Taxonomy" id="598644"/>
    <lineage>
        <taxon>Bacteria</taxon>
        <taxon>Bacillati</taxon>
        <taxon>Actinomycetota</taxon>
        <taxon>Actinomycetes</taxon>
        <taxon>Pseudonocardiales</taxon>
        <taxon>Pseudonocardiaceae</taxon>
        <taxon>Labedaea</taxon>
    </lineage>
</organism>
<dbReference type="AlphaFoldDB" id="A0A4R6SM32"/>
<evidence type="ECO:0000313" key="1">
    <source>
        <dbReference type="EMBL" id="TDQ05037.1"/>
    </source>
</evidence>
<accession>A0A4R6SM32</accession>